<evidence type="ECO:0000313" key="4">
    <source>
        <dbReference type="Proteomes" id="UP001569428"/>
    </source>
</evidence>
<name>A0ABV4P5E2_9GAMM</name>
<dbReference type="InterPro" id="IPR000801">
    <property type="entry name" value="Esterase-like"/>
</dbReference>
<dbReference type="InterPro" id="IPR052558">
    <property type="entry name" value="Siderophore_Hydrolase_D"/>
</dbReference>
<organism evidence="3 4">
    <name type="scientific">Microbulbifer epialgicus</name>
    <dbReference type="NCBI Taxonomy" id="393907"/>
    <lineage>
        <taxon>Bacteria</taxon>
        <taxon>Pseudomonadati</taxon>
        <taxon>Pseudomonadota</taxon>
        <taxon>Gammaproteobacteria</taxon>
        <taxon>Cellvibrionales</taxon>
        <taxon>Microbulbiferaceae</taxon>
        <taxon>Microbulbifer</taxon>
    </lineage>
</organism>
<protein>
    <submittedName>
        <fullName evidence="3">Alpha/beta hydrolase</fullName>
    </submittedName>
</protein>
<evidence type="ECO:0000256" key="1">
    <source>
        <dbReference type="ARBA" id="ARBA00005622"/>
    </source>
</evidence>
<keyword evidence="2 3" id="KW-0378">Hydrolase</keyword>
<sequence length="299" mass="34242">MVKSKYLIIIFLLIWSTGLQSSEITIGKRRTIVSEVLGEKREYWVSLPASFQEDGYKKYPVLYFFDADLNSFFHVFTGMVRQMSSDATPIIPEMIVVGIVSQERVRDSSPTKSLIEYGGQRNEALNVSGGAEQFLKFLNRELVAEINQEYPTSGYQILAGYSFTGLPVIQSLYSSPEMFNAYIAIDPSMWWDEQVMLKRYTEFLRGKPLDKRRLFVATSERVTGVYPKENYVAEFIELLNSRPKAGLYVDSVIYGGEENHHTMPVISFYRALRSLFDGYMLDDQARFRSAIDIINPVAL</sequence>
<reference evidence="3 4" key="1">
    <citation type="submission" date="2024-08" db="EMBL/GenBank/DDBJ databases">
        <authorList>
            <person name="Ishaq N."/>
        </authorList>
    </citation>
    <scope>NUCLEOTIDE SEQUENCE [LARGE SCALE GENOMIC DNA]</scope>
    <source>
        <strain evidence="3 4">DSM 18651</strain>
    </source>
</reference>
<comment type="caution">
    <text evidence="3">The sequence shown here is derived from an EMBL/GenBank/DDBJ whole genome shotgun (WGS) entry which is preliminary data.</text>
</comment>
<dbReference type="InterPro" id="IPR029058">
    <property type="entry name" value="AB_hydrolase_fold"/>
</dbReference>
<evidence type="ECO:0000313" key="3">
    <source>
        <dbReference type="EMBL" id="MFA0813195.1"/>
    </source>
</evidence>
<keyword evidence="4" id="KW-1185">Reference proteome</keyword>
<accession>A0ABV4P5E2</accession>
<evidence type="ECO:0000256" key="2">
    <source>
        <dbReference type="ARBA" id="ARBA00022801"/>
    </source>
</evidence>
<dbReference type="SUPFAM" id="SSF53474">
    <property type="entry name" value="alpha/beta-Hydrolases"/>
    <property type="match status" value="1"/>
</dbReference>
<dbReference type="EMBL" id="JBGMEK010000076">
    <property type="protein sequence ID" value="MFA0813195.1"/>
    <property type="molecule type" value="Genomic_DNA"/>
</dbReference>
<dbReference type="Pfam" id="PF00756">
    <property type="entry name" value="Esterase"/>
    <property type="match status" value="1"/>
</dbReference>
<dbReference type="PANTHER" id="PTHR40841">
    <property type="entry name" value="SIDEROPHORE TRIACETYLFUSARININE C ESTERASE"/>
    <property type="match status" value="1"/>
</dbReference>
<dbReference type="Gene3D" id="3.40.50.1820">
    <property type="entry name" value="alpha/beta hydrolase"/>
    <property type="match status" value="1"/>
</dbReference>
<gene>
    <name evidence="3" type="ORF">ACCI49_20035</name>
</gene>
<dbReference type="PANTHER" id="PTHR40841:SF2">
    <property type="entry name" value="SIDEROPHORE-DEGRADING ESTERASE (EUROFUNG)"/>
    <property type="match status" value="1"/>
</dbReference>
<dbReference type="Proteomes" id="UP001569428">
    <property type="component" value="Unassembled WGS sequence"/>
</dbReference>
<dbReference type="RefSeq" id="WP_371840972.1">
    <property type="nucleotide sequence ID" value="NZ_JBGMEK010000076.1"/>
</dbReference>
<comment type="similarity">
    <text evidence="1">Belongs to the esterase D family.</text>
</comment>
<dbReference type="GO" id="GO:0016787">
    <property type="term" value="F:hydrolase activity"/>
    <property type="evidence" value="ECO:0007669"/>
    <property type="project" value="UniProtKB-KW"/>
</dbReference>
<proteinExistence type="inferred from homology"/>